<sequence>MTITRYRKLPTEVDTIQWTGSNEAAVQAFTGGPGFFHALDDTNRESSDDPQATARVFDKLHSTWVLVYTGQHIVRGVKGEYYPIAEDVLAETYEPAPSAPPEPLPGKPPLPAGPFADWERIAVDERDGSDFAEILRLGSFAADNWTFSPAGPYQRSQTAAEATRSQLREALLHLLELGLIDIDTDRLRAADGYPMQRSTQP</sequence>
<keyword evidence="2" id="KW-1185">Reference proteome</keyword>
<evidence type="ECO:0000313" key="2">
    <source>
        <dbReference type="Proteomes" id="UP000274637"/>
    </source>
</evidence>
<organism evidence="1 2">
    <name type="scientific">Streptomyces phage Kromp</name>
    <dbReference type="NCBI Taxonomy" id="2315619"/>
    <lineage>
        <taxon>Viruses</taxon>
        <taxon>Duplodnaviria</taxon>
        <taxon>Heunggongvirae</taxon>
        <taxon>Uroviricota</taxon>
        <taxon>Caudoviricetes</taxon>
        <taxon>Krompvirus</taxon>
        <taxon>Krompvirus kromp</taxon>
    </lineage>
</organism>
<protein>
    <submittedName>
        <fullName evidence="1">Uncharacterized protein</fullName>
    </submittedName>
</protein>
<dbReference type="Proteomes" id="UP000274637">
    <property type="component" value="Segment"/>
</dbReference>
<reference evidence="2" key="1">
    <citation type="submission" date="2018-08" db="EMBL/GenBank/DDBJ databases">
        <authorList>
            <person name="Mousa M."/>
            <person name="Kelsky B.L."/>
            <person name="Goh L.M."/>
            <person name="Shaffer C.D."/>
            <person name="Weston-Hafer K.A."/>
            <person name="Russell D.A."/>
            <person name="Pope W.H."/>
            <person name="Jacobs-Sera D."/>
            <person name="Hendrix R.W."/>
            <person name="Hatfull G.F."/>
        </authorList>
    </citation>
    <scope>NUCLEOTIDE SEQUENCE [LARGE SCALE GENOMIC DNA]</scope>
</reference>
<proteinExistence type="predicted"/>
<evidence type="ECO:0000313" key="1">
    <source>
        <dbReference type="EMBL" id="AYD81660.1"/>
    </source>
</evidence>
<gene>
    <name evidence="1" type="primary">59</name>
    <name evidence="1" type="ORF">SEA_KROMP_59</name>
</gene>
<name>A0A386KBQ9_9CAUD</name>
<accession>A0A386KBQ9</accession>
<dbReference type="EMBL" id="MH744420">
    <property type="protein sequence ID" value="AYD81660.1"/>
    <property type="molecule type" value="Genomic_DNA"/>
</dbReference>